<evidence type="ECO:0000256" key="5">
    <source>
        <dbReference type="ARBA" id="ARBA00030406"/>
    </source>
</evidence>
<dbReference type="AlphaFoldDB" id="A0A336L610"/>
<dbReference type="InterPro" id="IPR036812">
    <property type="entry name" value="NAD(P)_OxRdtase_dom_sf"/>
</dbReference>
<evidence type="ECO:0000256" key="4">
    <source>
        <dbReference type="ARBA" id="ARBA00022684"/>
    </source>
</evidence>
<keyword evidence="4" id="KW-0317">Glutathione biosynthesis</keyword>
<dbReference type="Pfam" id="PF00248">
    <property type="entry name" value="Aldo_ket_red"/>
    <property type="match status" value="1"/>
</dbReference>
<dbReference type="PANTHER" id="PTHR13295:SF4">
    <property type="entry name" value="GLUTAMATE--CYSTEINE LIGASE REGULATORY SUBUNIT"/>
    <property type="match status" value="1"/>
</dbReference>
<evidence type="ECO:0000256" key="1">
    <source>
        <dbReference type="ARBA" id="ARBA00005006"/>
    </source>
</evidence>
<reference evidence="10" key="1">
    <citation type="submission" date="2018-04" db="EMBL/GenBank/DDBJ databases">
        <authorList>
            <person name="Go L.Y."/>
            <person name="Mitchell J.A."/>
        </authorList>
    </citation>
    <scope>NUCLEOTIDE SEQUENCE</scope>
    <source>
        <tissue evidence="10">Whole organism</tissue>
    </source>
</reference>
<gene>
    <name evidence="10" type="primary">CSON000728</name>
</gene>
<dbReference type="OMA" id="AHEWIPL"/>
<evidence type="ECO:0000256" key="7">
    <source>
        <dbReference type="ARBA" id="ARBA00031732"/>
    </source>
</evidence>
<accession>A0A336L610</accession>
<name>A0A336L610_CULSO</name>
<dbReference type="GO" id="GO:0030234">
    <property type="term" value="F:enzyme regulator activity"/>
    <property type="evidence" value="ECO:0007669"/>
    <property type="project" value="TreeGrafter"/>
</dbReference>
<feature type="domain" description="NADP-dependent oxidoreductase" evidence="9">
    <location>
        <begin position="75"/>
        <end position="226"/>
    </location>
</feature>
<dbReference type="SUPFAM" id="SSF51430">
    <property type="entry name" value="NAD(P)-linked oxidoreductase"/>
    <property type="match status" value="1"/>
</dbReference>
<protein>
    <recommendedName>
        <fullName evidence="7">GCS light chain</fullName>
    </recommendedName>
    <alternativeName>
        <fullName evidence="5">Gamma-ECS regulatory subunit</fullName>
    </alternativeName>
    <alternativeName>
        <fullName evidence="8">Gamma-glutamylcysteine synthetase regulatory subunit</fullName>
    </alternativeName>
    <alternativeName>
        <fullName evidence="6">Glutamate--cysteine ligase modifier subunit</fullName>
    </alternativeName>
</protein>
<evidence type="ECO:0000256" key="3">
    <source>
        <dbReference type="ARBA" id="ARBA00011532"/>
    </source>
</evidence>
<dbReference type="InterPro" id="IPR032963">
    <property type="entry name" value="Gclm"/>
</dbReference>
<evidence type="ECO:0000256" key="6">
    <source>
        <dbReference type="ARBA" id="ARBA00031154"/>
    </source>
</evidence>
<comment type="subunit">
    <text evidence="3">Heterodimer of a catalytic heavy chain and a regulatory light chain.</text>
</comment>
<evidence type="ECO:0000313" key="11">
    <source>
        <dbReference type="EMBL" id="SSX28991.1"/>
    </source>
</evidence>
<dbReference type="GO" id="GO:0035226">
    <property type="term" value="F:glutamate-cysteine ligase catalytic subunit binding"/>
    <property type="evidence" value="ECO:0007669"/>
    <property type="project" value="InterPro"/>
</dbReference>
<dbReference type="EMBL" id="UFQT01001119">
    <property type="protein sequence ID" value="SSX28991.1"/>
    <property type="molecule type" value="Genomic_DNA"/>
</dbReference>
<evidence type="ECO:0000256" key="8">
    <source>
        <dbReference type="ARBA" id="ARBA00032926"/>
    </source>
</evidence>
<dbReference type="InterPro" id="IPR023210">
    <property type="entry name" value="NADP_OxRdtase_dom"/>
</dbReference>
<evidence type="ECO:0000256" key="2">
    <source>
        <dbReference type="ARBA" id="ARBA00008612"/>
    </source>
</evidence>
<dbReference type="VEuPathDB" id="VectorBase:CSON000728"/>
<dbReference type="EMBL" id="UFQS01001119">
    <property type="protein sequence ID" value="SSX09080.1"/>
    <property type="molecule type" value="Genomic_DNA"/>
</dbReference>
<dbReference type="UniPathway" id="UPA00142">
    <property type="reaction ID" value="UER00209"/>
</dbReference>
<proteinExistence type="inferred from homology"/>
<evidence type="ECO:0000259" key="9">
    <source>
        <dbReference type="Pfam" id="PF00248"/>
    </source>
</evidence>
<comment type="similarity">
    <text evidence="2">Belongs to the aldo/keto reductase family. Glutamate--cysteine ligase light chain subfamily.</text>
</comment>
<evidence type="ECO:0000313" key="10">
    <source>
        <dbReference type="EMBL" id="SSX09080.1"/>
    </source>
</evidence>
<sequence length="277" mass="30986">MDKTMNGVSKKYILSTGNILNVADLRKKAGQKPAEELFDALEVTIRDSEKVVLDDGTTEIRLKNNDLHTKMKELTRDEIKIGAKVFLNDFSKENLRVAIDSALRILDITGFNSLVLAYHPKTNLTNGDASVHEPEIKEGVIHWGDDSGKCFKDLKELWTVLEEYVDEQKICLLGVSDINCETLKELFESAKHPPQITQINLSACCVVPPDLKNFCNEKEIQLLTHSDPQEIIKKENLAGLNLGDLTPTCTLRYQVHIKCRGVLQAKGFIVTTATGDH</sequence>
<dbReference type="GO" id="GO:0006750">
    <property type="term" value="P:glutathione biosynthetic process"/>
    <property type="evidence" value="ECO:0007669"/>
    <property type="project" value="UniProtKB-UniPathway"/>
</dbReference>
<dbReference type="PANTHER" id="PTHR13295">
    <property type="entry name" value="GLUTAMATE CYSTEINE LIGASE REGULATORY SUBUNIT"/>
    <property type="match status" value="1"/>
</dbReference>
<organism evidence="10">
    <name type="scientific">Culicoides sonorensis</name>
    <name type="common">Biting midge</name>
    <dbReference type="NCBI Taxonomy" id="179676"/>
    <lineage>
        <taxon>Eukaryota</taxon>
        <taxon>Metazoa</taxon>
        <taxon>Ecdysozoa</taxon>
        <taxon>Arthropoda</taxon>
        <taxon>Hexapoda</taxon>
        <taxon>Insecta</taxon>
        <taxon>Pterygota</taxon>
        <taxon>Neoptera</taxon>
        <taxon>Endopterygota</taxon>
        <taxon>Diptera</taxon>
        <taxon>Nematocera</taxon>
        <taxon>Chironomoidea</taxon>
        <taxon>Ceratopogonidae</taxon>
        <taxon>Ceratopogoninae</taxon>
        <taxon>Culicoides</taxon>
        <taxon>Monoculicoides</taxon>
    </lineage>
</organism>
<comment type="pathway">
    <text evidence="1">Sulfur metabolism; glutathione biosynthesis; glutathione from L-cysteine and L-glutamate: step 1/2.</text>
</comment>
<dbReference type="Gene3D" id="3.20.20.100">
    <property type="entry name" value="NADP-dependent oxidoreductase domain"/>
    <property type="match status" value="1"/>
</dbReference>
<reference evidence="11" key="2">
    <citation type="submission" date="2018-07" db="EMBL/GenBank/DDBJ databases">
        <authorList>
            <person name="Quirk P.G."/>
            <person name="Krulwich T.A."/>
        </authorList>
    </citation>
    <scope>NUCLEOTIDE SEQUENCE</scope>
</reference>
<dbReference type="GO" id="GO:0017109">
    <property type="term" value="C:glutamate-cysteine ligase complex"/>
    <property type="evidence" value="ECO:0007669"/>
    <property type="project" value="TreeGrafter"/>
</dbReference>